<dbReference type="Proteomes" id="UP000235392">
    <property type="component" value="Unassembled WGS sequence"/>
</dbReference>
<gene>
    <name evidence="2" type="ORF">PCANC_17031</name>
    <name evidence="3" type="ORF">PCASD_13484</name>
</gene>
<protein>
    <submittedName>
        <fullName evidence="2">Uncharacterized protein</fullName>
    </submittedName>
</protein>
<evidence type="ECO:0000313" key="4">
    <source>
        <dbReference type="Proteomes" id="UP000235388"/>
    </source>
</evidence>
<organism evidence="2 4">
    <name type="scientific">Puccinia coronata f. sp. avenae</name>
    <dbReference type="NCBI Taxonomy" id="200324"/>
    <lineage>
        <taxon>Eukaryota</taxon>
        <taxon>Fungi</taxon>
        <taxon>Dikarya</taxon>
        <taxon>Basidiomycota</taxon>
        <taxon>Pucciniomycotina</taxon>
        <taxon>Pucciniomycetes</taxon>
        <taxon>Pucciniales</taxon>
        <taxon>Pucciniaceae</taxon>
        <taxon>Puccinia</taxon>
    </lineage>
</organism>
<dbReference type="AlphaFoldDB" id="A0A2N5SP16"/>
<comment type="caution">
    <text evidence="2">The sequence shown here is derived from an EMBL/GenBank/DDBJ whole genome shotgun (WGS) entry which is preliminary data.</text>
</comment>
<accession>A0A2N5SP16</accession>
<feature type="compositionally biased region" description="Polar residues" evidence="1">
    <location>
        <begin position="124"/>
        <end position="143"/>
    </location>
</feature>
<evidence type="ECO:0000313" key="2">
    <source>
        <dbReference type="EMBL" id="PLW14964.1"/>
    </source>
</evidence>
<feature type="compositionally biased region" description="Basic residues" evidence="1">
    <location>
        <begin position="144"/>
        <end position="157"/>
    </location>
</feature>
<proteinExistence type="predicted"/>
<feature type="compositionally biased region" description="Acidic residues" evidence="1">
    <location>
        <begin position="30"/>
        <end position="55"/>
    </location>
</feature>
<evidence type="ECO:0000313" key="5">
    <source>
        <dbReference type="Proteomes" id="UP000235392"/>
    </source>
</evidence>
<feature type="compositionally biased region" description="Basic and acidic residues" evidence="1">
    <location>
        <begin position="57"/>
        <end position="74"/>
    </location>
</feature>
<evidence type="ECO:0000256" key="1">
    <source>
        <dbReference type="SAM" id="MobiDB-lite"/>
    </source>
</evidence>
<dbReference type="EMBL" id="PGCJ01000908">
    <property type="protein sequence ID" value="PLW14964.1"/>
    <property type="molecule type" value="Genomic_DNA"/>
</dbReference>
<sequence length="367" mass="41645">MHELMGKKAFVNPLYKLDAQKDVETTNSSDSDDSSDSPDDSDDSDNSDDSDDSDNSDSSKGKDNSDNGKGKDSDIGELVEDFDKSVESFDHYWNRQKSNQGENDPESQNKHTNPALDPDLLDYNPQNQQRRTTSPNDVPQQSSQRKRKRNTWYHQRRNALTAEESALDSSSSDVIAPTKSPKKKNKKNKKKKAKVSPNANNLATHLSLSKTPQNTKGKQRASNSDNINPRSHSTPASKSNNAFAHYEEYALKRDAGKAQVAQASLDFEINKYQRQLAIDNKTVELEEKKFMRSSKLEEKKWEQELKMDEKRLKWEKDEKAKDQTFELSKLGTLADKENLGKNYELVTQCVTSGKSTEEIERLAKLFQ</sequence>
<feature type="compositionally biased region" description="Basic and acidic residues" evidence="1">
    <location>
        <begin position="81"/>
        <end position="93"/>
    </location>
</feature>
<feature type="compositionally biased region" description="Basic residues" evidence="1">
    <location>
        <begin position="180"/>
        <end position="194"/>
    </location>
</feature>
<feature type="region of interest" description="Disordered" evidence="1">
    <location>
        <begin position="1"/>
        <end position="241"/>
    </location>
</feature>
<name>A0A2N5SP16_9BASI</name>
<evidence type="ECO:0000313" key="3">
    <source>
        <dbReference type="EMBL" id="PLW23905.1"/>
    </source>
</evidence>
<feature type="compositionally biased region" description="Polar residues" evidence="1">
    <location>
        <begin position="202"/>
        <end position="241"/>
    </location>
</feature>
<keyword evidence="4" id="KW-1185">Reference proteome</keyword>
<dbReference type="Proteomes" id="UP000235388">
    <property type="component" value="Unassembled WGS sequence"/>
</dbReference>
<reference evidence="4 5" key="1">
    <citation type="submission" date="2017-11" db="EMBL/GenBank/DDBJ databases">
        <title>De novo assembly and phasing of dikaryotic genomes from two isolates of Puccinia coronata f. sp. avenae, the causal agent of oat crown rust.</title>
        <authorList>
            <person name="Miller M.E."/>
            <person name="Zhang Y."/>
            <person name="Omidvar V."/>
            <person name="Sperschneider J."/>
            <person name="Schwessinger B."/>
            <person name="Raley C."/>
            <person name="Palmer J.M."/>
            <person name="Garnica D."/>
            <person name="Upadhyaya N."/>
            <person name="Rathjen J."/>
            <person name="Taylor J.M."/>
            <person name="Park R.F."/>
            <person name="Dodds P.N."/>
            <person name="Hirsch C.D."/>
            <person name="Kianian S.F."/>
            <person name="Figueroa M."/>
        </authorList>
    </citation>
    <scope>NUCLEOTIDE SEQUENCE [LARGE SCALE GENOMIC DNA]</scope>
    <source>
        <strain evidence="2">12NC29</strain>
        <strain evidence="3">12SD80</strain>
    </source>
</reference>
<dbReference type="EMBL" id="PGCI01000621">
    <property type="protein sequence ID" value="PLW23905.1"/>
    <property type="molecule type" value="Genomic_DNA"/>
</dbReference>
<feature type="compositionally biased region" description="Low complexity" evidence="1">
    <location>
        <begin position="160"/>
        <end position="173"/>
    </location>
</feature>